<reference evidence="2 3" key="1">
    <citation type="submission" date="2021-03" db="EMBL/GenBank/DDBJ databases">
        <title>Sequencing the genomes of 1000 actinobacteria strains.</title>
        <authorList>
            <person name="Klenk H.-P."/>
        </authorList>
    </citation>
    <scope>NUCLEOTIDE SEQUENCE [LARGE SCALE GENOMIC DNA]</scope>
    <source>
        <strain evidence="2 3">DSM 16005</strain>
    </source>
</reference>
<sequence>MNREATTNTPATRKWVDELTLELRLKDVSGRSIGDALATVQEFLADSGQAPQEAFGTPREYAARLAEEMMPAGGKANGTGLGASVTLSTTSLAAFLIFSAALSPWLKGTDLLVAGWQLASLAVLVGLVLALPFYLNFMVRHWWALVAVPVIGGAAGVLSAILAPDTPTDALLVLPPAPVLLATVGVMVALSIVGTAIALREAPDPVTGPLDPAPAKTLAARWFEILTQWLFPIFALVLLGFTALLEALS</sequence>
<keyword evidence="1" id="KW-1133">Transmembrane helix</keyword>
<keyword evidence="1" id="KW-0472">Membrane</keyword>
<feature type="transmembrane region" description="Helical" evidence="1">
    <location>
        <begin position="175"/>
        <end position="199"/>
    </location>
</feature>
<keyword evidence="3" id="KW-1185">Reference proteome</keyword>
<evidence type="ECO:0000256" key="1">
    <source>
        <dbReference type="SAM" id="Phobius"/>
    </source>
</evidence>
<name>A0ABS4YTK2_9MICC</name>
<dbReference type="RefSeq" id="WP_209677679.1">
    <property type="nucleotide sequence ID" value="NZ_JAGIOI010000001.1"/>
</dbReference>
<gene>
    <name evidence="2" type="ORF">JOF48_000910</name>
</gene>
<feature type="transmembrane region" description="Helical" evidence="1">
    <location>
        <begin position="114"/>
        <end position="135"/>
    </location>
</feature>
<evidence type="ECO:0000313" key="3">
    <source>
        <dbReference type="Proteomes" id="UP000711614"/>
    </source>
</evidence>
<dbReference type="EMBL" id="JAGIOI010000001">
    <property type="protein sequence ID" value="MBP2412111.1"/>
    <property type="molecule type" value="Genomic_DNA"/>
</dbReference>
<evidence type="ECO:0000313" key="2">
    <source>
        <dbReference type="EMBL" id="MBP2412111.1"/>
    </source>
</evidence>
<feature type="transmembrane region" description="Helical" evidence="1">
    <location>
        <begin position="79"/>
        <end position="102"/>
    </location>
</feature>
<proteinExistence type="predicted"/>
<organism evidence="2 3">
    <name type="scientific">Arthrobacter stackebrandtii</name>
    <dbReference type="NCBI Taxonomy" id="272161"/>
    <lineage>
        <taxon>Bacteria</taxon>
        <taxon>Bacillati</taxon>
        <taxon>Actinomycetota</taxon>
        <taxon>Actinomycetes</taxon>
        <taxon>Micrococcales</taxon>
        <taxon>Micrococcaceae</taxon>
        <taxon>Arthrobacter</taxon>
    </lineage>
</organism>
<dbReference type="Proteomes" id="UP000711614">
    <property type="component" value="Unassembled WGS sequence"/>
</dbReference>
<accession>A0ABS4YTK2</accession>
<keyword evidence="1" id="KW-0812">Transmembrane</keyword>
<feature type="transmembrane region" description="Helical" evidence="1">
    <location>
        <begin position="142"/>
        <end position="163"/>
    </location>
</feature>
<comment type="caution">
    <text evidence="2">The sequence shown here is derived from an EMBL/GenBank/DDBJ whole genome shotgun (WGS) entry which is preliminary data.</text>
</comment>
<protein>
    <submittedName>
        <fullName evidence="2">Uncharacterized protein</fullName>
    </submittedName>
</protein>
<feature type="transmembrane region" description="Helical" evidence="1">
    <location>
        <begin position="229"/>
        <end position="248"/>
    </location>
</feature>